<comment type="caution">
    <text evidence="2">The sequence shown here is derived from an EMBL/GenBank/DDBJ whole genome shotgun (WGS) entry which is preliminary data.</text>
</comment>
<proteinExistence type="predicted"/>
<protein>
    <recommendedName>
        <fullName evidence="1">Vacuolar protein sorting-associated protein 13 VPS13 adaptor binding domain-containing protein</fullName>
    </recommendedName>
</protein>
<reference evidence="2" key="1">
    <citation type="journal article" date="2023" name="Mol. Biol. Evol.">
        <title>Third-Generation Sequencing Reveals the Adaptive Role of the Epigenome in Three Deep-Sea Polychaetes.</title>
        <authorList>
            <person name="Perez M."/>
            <person name="Aroh O."/>
            <person name="Sun Y."/>
            <person name="Lan Y."/>
            <person name="Juniper S.K."/>
            <person name="Young C.R."/>
            <person name="Angers B."/>
            <person name="Qian P.Y."/>
        </authorList>
    </citation>
    <scope>NUCLEOTIDE SEQUENCE</scope>
    <source>
        <strain evidence="2">R07B-5</strain>
    </source>
</reference>
<feature type="domain" description="Vacuolar protein sorting-associated protein 13 VPS13 adaptor binding" evidence="1">
    <location>
        <begin position="58"/>
        <end position="118"/>
    </location>
</feature>
<dbReference type="Proteomes" id="UP001209878">
    <property type="component" value="Unassembled WGS sequence"/>
</dbReference>
<evidence type="ECO:0000313" key="3">
    <source>
        <dbReference type="Proteomes" id="UP001209878"/>
    </source>
</evidence>
<sequence length="152" mass="16814">MMNYEGQDWEGSLKIKEKPETLAICCFDPVAVEGKTPYTLVTDPDLSPSPFVLVTDNVMYTLELGVHSQDVGGYQEVSLYCPYWMVNKSGRNLAYKSNDDTVVNHTSDHDGIMLFSFKSGQLIGTKKVGHVLVLAENLASKPRSSFTCLVIS</sequence>
<accession>A0AAD9KR59</accession>
<gene>
    <name evidence="2" type="ORF">NP493_702g01030</name>
</gene>
<organism evidence="2 3">
    <name type="scientific">Ridgeia piscesae</name>
    <name type="common">Tubeworm</name>
    <dbReference type="NCBI Taxonomy" id="27915"/>
    <lineage>
        <taxon>Eukaryota</taxon>
        <taxon>Metazoa</taxon>
        <taxon>Spiralia</taxon>
        <taxon>Lophotrochozoa</taxon>
        <taxon>Annelida</taxon>
        <taxon>Polychaeta</taxon>
        <taxon>Sedentaria</taxon>
        <taxon>Canalipalpata</taxon>
        <taxon>Sabellida</taxon>
        <taxon>Siboglinidae</taxon>
        <taxon>Ridgeia</taxon>
    </lineage>
</organism>
<dbReference type="AlphaFoldDB" id="A0AAD9KR59"/>
<evidence type="ECO:0000313" key="2">
    <source>
        <dbReference type="EMBL" id="KAK2175850.1"/>
    </source>
</evidence>
<dbReference type="InterPro" id="IPR009543">
    <property type="entry name" value="VPS13_VAB"/>
</dbReference>
<evidence type="ECO:0000259" key="1">
    <source>
        <dbReference type="Pfam" id="PF25036"/>
    </source>
</evidence>
<dbReference type="EMBL" id="JAODUO010000702">
    <property type="protein sequence ID" value="KAK2175850.1"/>
    <property type="molecule type" value="Genomic_DNA"/>
</dbReference>
<dbReference type="Pfam" id="PF25036">
    <property type="entry name" value="VPS13_VAB"/>
    <property type="match status" value="1"/>
</dbReference>
<name>A0AAD9KR59_RIDPI</name>
<keyword evidence="3" id="KW-1185">Reference proteome</keyword>